<evidence type="ECO:0000256" key="4">
    <source>
        <dbReference type="ARBA" id="ARBA00022801"/>
    </source>
</evidence>
<dbReference type="PROSITE" id="PS50089">
    <property type="entry name" value="ZF_RING_2"/>
    <property type="match status" value="1"/>
</dbReference>
<dbReference type="EC" id="3.6.4.12" evidence="11"/>
<evidence type="ECO:0000256" key="1">
    <source>
        <dbReference type="ARBA" id="ARBA00022723"/>
    </source>
</evidence>
<reference evidence="11" key="2">
    <citation type="submission" date="2020-06" db="EMBL/GenBank/DDBJ databases">
        <title>Helianthus annuus Genome sequencing and assembly Release 2.</title>
        <authorList>
            <person name="Gouzy J."/>
            <person name="Langlade N."/>
            <person name="Munos S."/>
        </authorList>
    </citation>
    <scope>NUCLEOTIDE SEQUENCE</scope>
    <source>
        <tissue evidence="11">Leaves</tissue>
    </source>
</reference>
<dbReference type="InterPro" id="IPR001841">
    <property type="entry name" value="Znf_RING"/>
</dbReference>
<dbReference type="Pfam" id="PF00271">
    <property type="entry name" value="Helicase_C"/>
    <property type="match status" value="1"/>
</dbReference>
<organism evidence="11 12">
    <name type="scientific">Helianthus annuus</name>
    <name type="common">Common sunflower</name>
    <dbReference type="NCBI Taxonomy" id="4232"/>
    <lineage>
        <taxon>Eukaryota</taxon>
        <taxon>Viridiplantae</taxon>
        <taxon>Streptophyta</taxon>
        <taxon>Embryophyta</taxon>
        <taxon>Tracheophyta</taxon>
        <taxon>Spermatophyta</taxon>
        <taxon>Magnoliopsida</taxon>
        <taxon>eudicotyledons</taxon>
        <taxon>Gunneridae</taxon>
        <taxon>Pentapetalae</taxon>
        <taxon>asterids</taxon>
        <taxon>campanulids</taxon>
        <taxon>Asterales</taxon>
        <taxon>Asteraceae</taxon>
        <taxon>Asteroideae</taxon>
        <taxon>Heliantheae alliance</taxon>
        <taxon>Heliantheae</taxon>
        <taxon>Helianthus</taxon>
    </lineage>
</organism>
<dbReference type="SUPFAM" id="SSF52540">
    <property type="entry name" value="P-loop containing nucleoside triphosphate hydrolases"/>
    <property type="match status" value="1"/>
</dbReference>
<keyword evidence="7" id="KW-0067">ATP-binding</keyword>
<proteinExistence type="predicted"/>
<gene>
    <name evidence="11" type="ORF">HanXRQr2_Chr13g0574221</name>
</gene>
<dbReference type="Pfam" id="PF00097">
    <property type="entry name" value="zf-C3HC4"/>
    <property type="match status" value="1"/>
</dbReference>
<comment type="caution">
    <text evidence="11">The sequence shown here is derived from an EMBL/GenBank/DDBJ whole genome shotgun (WGS) entry which is preliminary data.</text>
</comment>
<dbReference type="PROSITE" id="PS00518">
    <property type="entry name" value="ZF_RING_1"/>
    <property type="match status" value="1"/>
</dbReference>
<evidence type="ECO:0000256" key="2">
    <source>
        <dbReference type="ARBA" id="ARBA00022741"/>
    </source>
</evidence>
<dbReference type="GO" id="GO:0016787">
    <property type="term" value="F:hydrolase activity"/>
    <property type="evidence" value="ECO:0007669"/>
    <property type="project" value="UniProtKB-KW"/>
</dbReference>
<evidence type="ECO:0000256" key="3">
    <source>
        <dbReference type="ARBA" id="ARBA00022771"/>
    </source>
</evidence>
<dbReference type="InterPro" id="IPR050628">
    <property type="entry name" value="SNF2_RAD54_helicase_TF"/>
</dbReference>
<protein>
    <submittedName>
        <fullName evidence="11">DNA helicase transcription factor C2H2 family</fullName>
        <ecNumber evidence="11">3.6.4.12</ecNumber>
    </submittedName>
</protein>
<dbReference type="InterPro" id="IPR017907">
    <property type="entry name" value="Znf_RING_CS"/>
</dbReference>
<dbReference type="GO" id="GO:0006281">
    <property type="term" value="P:DNA repair"/>
    <property type="evidence" value="ECO:0000318"/>
    <property type="project" value="GO_Central"/>
</dbReference>
<keyword evidence="1" id="KW-0479">Metal-binding</keyword>
<evidence type="ECO:0000259" key="9">
    <source>
        <dbReference type="PROSITE" id="PS50089"/>
    </source>
</evidence>
<dbReference type="EMBL" id="MNCJ02000328">
    <property type="protein sequence ID" value="KAF5772216.1"/>
    <property type="molecule type" value="Genomic_DNA"/>
</dbReference>
<dbReference type="InterPro" id="IPR049730">
    <property type="entry name" value="SNF2/RAD54-like_C"/>
</dbReference>
<dbReference type="InterPro" id="IPR018957">
    <property type="entry name" value="Znf_C3HC4_RING-type"/>
</dbReference>
<dbReference type="GO" id="GO:0005524">
    <property type="term" value="F:ATP binding"/>
    <property type="evidence" value="ECO:0007669"/>
    <property type="project" value="UniProtKB-KW"/>
</dbReference>
<dbReference type="InterPro" id="IPR027417">
    <property type="entry name" value="P-loop_NTPase"/>
</dbReference>
<dbReference type="SUPFAM" id="SSF57850">
    <property type="entry name" value="RING/U-box"/>
    <property type="match status" value="1"/>
</dbReference>
<dbReference type="Gramene" id="mRNA:HanXRQr2_Chr13g0574221">
    <property type="protein sequence ID" value="mRNA:HanXRQr2_Chr13g0574221"/>
    <property type="gene ID" value="HanXRQr2_Chr13g0574221"/>
</dbReference>
<dbReference type="InterPro" id="IPR013083">
    <property type="entry name" value="Znf_RING/FYVE/PHD"/>
</dbReference>
<dbReference type="SMART" id="SM00490">
    <property type="entry name" value="HELICc"/>
    <property type="match status" value="1"/>
</dbReference>
<dbReference type="GO" id="GO:0003678">
    <property type="term" value="F:DNA helicase activity"/>
    <property type="evidence" value="ECO:0007669"/>
    <property type="project" value="UniProtKB-EC"/>
</dbReference>
<dbReference type="Gene3D" id="3.40.50.300">
    <property type="entry name" value="P-loop containing nucleotide triphosphate hydrolases"/>
    <property type="match status" value="1"/>
</dbReference>
<keyword evidence="12" id="KW-1185">Reference proteome</keyword>
<accession>A0A9K3EF33</accession>
<dbReference type="AlphaFoldDB" id="A0A9K3EF33"/>
<evidence type="ECO:0000256" key="6">
    <source>
        <dbReference type="ARBA" id="ARBA00022833"/>
    </source>
</evidence>
<evidence type="ECO:0000313" key="12">
    <source>
        <dbReference type="Proteomes" id="UP000215914"/>
    </source>
</evidence>
<keyword evidence="2" id="KW-0547">Nucleotide-binding</keyword>
<dbReference type="SMART" id="SM00184">
    <property type="entry name" value="RING"/>
    <property type="match status" value="1"/>
</dbReference>
<sequence length="324" mass="36321">MLVRSGRGTVSENYENILLRLRQASDHPLLVKGFSSESVDRPSSGVTKNLPKYMQAYLLNLLETLHICCCLCSDPPEDAVVSLCGHVFCYQCVSEYLTGDDNTCPSPKCKSTIEPDVVFNKATLRNSIFDDIGASSSRIDENFIVFQRDYISSKIKAAFEIIRSNCRSKSSHLGAWTRMLDLFEMSLNQYLIQYRRLDGSMSLSARDRAVKEFNTDPEVPIMLMSHKAGNRGLNVVAASHVILFDLCWNPTTEDQAIDQAHRIGQTRPVTVSRLIVKDTVEDRILALQDKKRKMAASAFGEGQSGTSTARLTDEDLRFLFMGTR</sequence>
<dbReference type="GO" id="GO:0005634">
    <property type="term" value="C:nucleus"/>
    <property type="evidence" value="ECO:0000318"/>
    <property type="project" value="GO_Central"/>
</dbReference>
<keyword evidence="5 11" id="KW-0347">Helicase</keyword>
<dbReference type="PANTHER" id="PTHR45626:SF24">
    <property type="entry name" value="HELICASE-LIKE TRANSCRIPTION FACTOR CHR28-RELATED"/>
    <property type="match status" value="1"/>
</dbReference>
<reference evidence="11" key="1">
    <citation type="journal article" date="2017" name="Nature">
        <title>The sunflower genome provides insights into oil metabolism, flowering and Asterid evolution.</title>
        <authorList>
            <person name="Badouin H."/>
            <person name="Gouzy J."/>
            <person name="Grassa C.J."/>
            <person name="Murat F."/>
            <person name="Staton S.E."/>
            <person name="Cottret L."/>
            <person name="Lelandais-Briere C."/>
            <person name="Owens G.L."/>
            <person name="Carrere S."/>
            <person name="Mayjonade B."/>
            <person name="Legrand L."/>
            <person name="Gill N."/>
            <person name="Kane N.C."/>
            <person name="Bowers J.E."/>
            <person name="Hubner S."/>
            <person name="Bellec A."/>
            <person name="Berard A."/>
            <person name="Berges H."/>
            <person name="Blanchet N."/>
            <person name="Boniface M.C."/>
            <person name="Brunel D."/>
            <person name="Catrice O."/>
            <person name="Chaidir N."/>
            <person name="Claudel C."/>
            <person name="Donnadieu C."/>
            <person name="Faraut T."/>
            <person name="Fievet G."/>
            <person name="Helmstetter N."/>
            <person name="King M."/>
            <person name="Knapp S.J."/>
            <person name="Lai Z."/>
            <person name="Le Paslier M.C."/>
            <person name="Lippi Y."/>
            <person name="Lorenzon L."/>
            <person name="Mandel J.R."/>
            <person name="Marage G."/>
            <person name="Marchand G."/>
            <person name="Marquand E."/>
            <person name="Bret-Mestries E."/>
            <person name="Morien E."/>
            <person name="Nambeesan S."/>
            <person name="Nguyen T."/>
            <person name="Pegot-Espagnet P."/>
            <person name="Pouilly N."/>
            <person name="Raftis F."/>
            <person name="Sallet E."/>
            <person name="Schiex T."/>
            <person name="Thomas J."/>
            <person name="Vandecasteele C."/>
            <person name="Vares D."/>
            <person name="Vear F."/>
            <person name="Vautrin S."/>
            <person name="Crespi M."/>
            <person name="Mangin B."/>
            <person name="Burke J.M."/>
            <person name="Salse J."/>
            <person name="Munos S."/>
            <person name="Vincourt P."/>
            <person name="Rieseberg L.H."/>
            <person name="Langlade N.B."/>
        </authorList>
    </citation>
    <scope>NUCLEOTIDE SEQUENCE</scope>
    <source>
        <tissue evidence="11">Leaves</tissue>
    </source>
</reference>
<feature type="domain" description="Helicase C-terminal" evidence="10">
    <location>
        <begin position="154"/>
        <end position="317"/>
    </location>
</feature>
<dbReference type="GO" id="GO:0008094">
    <property type="term" value="F:ATP-dependent activity, acting on DNA"/>
    <property type="evidence" value="ECO:0000318"/>
    <property type="project" value="GO_Central"/>
</dbReference>
<dbReference type="InterPro" id="IPR001650">
    <property type="entry name" value="Helicase_C-like"/>
</dbReference>
<keyword evidence="6" id="KW-0862">Zinc</keyword>
<name>A0A9K3EF33_HELAN</name>
<keyword evidence="3 8" id="KW-0863">Zinc-finger</keyword>
<evidence type="ECO:0000313" key="11">
    <source>
        <dbReference type="EMBL" id="KAF5772216.1"/>
    </source>
</evidence>
<dbReference type="CDD" id="cd18793">
    <property type="entry name" value="SF2_C_SNF"/>
    <property type="match status" value="1"/>
</dbReference>
<evidence type="ECO:0000259" key="10">
    <source>
        <dbReference type="PROSITE" id="PS51194"/>
    </source>
</evidence>
<dbReference type="Gene3D" id="3.30.40.10">
    <property type="entry name" value="Zinc/RING finger domain, C3HC4 (zinc finger)"/>
    <property type="match status" value="1"/>
</dbReference>
<evidence type="ECO:0000256" key="8">
    <source>
        <dbReference type="PROSITE-ProRule" id="PRU00175"/>
    </source>
</evidence>
<evidence type="ECO:0000256" key="7">
    <source>
        <dbReference type="ARBA" id="ARBA00022840"/>
    </source>
</evidence>
<keyword evidence="4 11" id="KW-0378">Hydrolase</keyword>
<dbReference type="PANTHER" id="PTHR45626">
    <property type="entry name" value="TRANSCRIPTION TERMINATION FACTOR 2-RELATED"/>
    <property type="match status" value="1"/>
</dbReference>
<dbReference type="Proteomes" id="UP000215914">
    <property type="component" value="Unassembled WGS sequence"/>
</dbReference>
<dbReference type="GO" id="GO:0008270">
    <property type="term" value="F:zinc ion binding"/>
    <property type="evidence" value="ECO:0007669"/>
    <property type="project" value="UniProtKB-KW"/>
</dbReference>
<evidence type="ECO:0000256" key="5">
    <source>
        <dbReference type="ARBA" id="ARBA00022806"/>
    </source>
</evidence>
<dbReference type="PROSITE" id="PS51194">
    <property type="entry name" value="HELICASE_CTER"/>
    <property type="match status" value="1"/>
</dbReference>
<feature type="domain" description="RING-type" evidence="9">
    <location>
        <begin position="69"/>
        <end position="108"/>
    </location>
</feature>